<keyword evidence="2" id="KW-1185">Reference proteome</keyword>
<accession>A0ABV8W2X2</accession>
<protein>
    <submittedName>
        <fullName evidence="1">DUF6155 family protein</fullName>
    </submittedName>
</protein>
<evidence type="ECO:0000313" key="2">
    <source>
        <dbReference type="Proteomes" id="UP001595719"/>
    </source>
</evidence>
<comment type="caution">
    <text evidence="1">The sequence shown here is derived from an EMBL/GenBank/DDBJ whole genome shotgun (WGS) entry which is preliminary data.</text>
</comment>
<organism evidence="1 2">
    <name type="scientific">Flavobacterium quisquiliarum</name>
    <dbReference type="NCBI Taxonomy" id="1834436"/>
    <lineage>
        <taxon>Bacteria</taxon>
        <taxon>Pseudomonadati</taxon>
        <taxon>Bacteroidota</taxon>
        <taxon>Flavobacteriia</taxon>
        <taxon>Flavobacteriales</taxon>
        <taxon>Flavobacteriaceae</taxon>
        <taxon>Flavobacterium</taxon>
    </lineage>
</organism>
<dbReference type="RefSeq" id="WP_179004470.1">
    <property type="nucleotide sequence ID" value="NZ_JBHSCO010000001.1"/>
</dbReference>
<proteinExistence type="predicted"/>
<dbReference type="EMBL" id="JBHSCO010000001">
    <property type="protein sequence ID" value="MFC4390245.1"/>
    <property type="molecule type" value="Genomic_DNA"/>
</dbReference>
<gene>
    <name evidence="1" type="ORF">ACFOY0_04480</name>
</gene>
<name>A0ABV8W2X2_9FLAO</name>
<dbReference type="Proteomes" id="UP001595719">
    <property type="component" value="Unassembled WGS sequence"/>
</dbReference>
<sequence length="177" mass="21116">MSKRDLKKYLGELTKEQLEEQLIELYEKFAPVKTYYDFVFNPKEDKLLQEAKVKISHEYFPIKKPGARWRPKAKMRRSVAQKLIKHFITLGVDSFVLADIMLYNIEIAQTYSSQNFIKQELFYKSIFNSFEQAVNFIVSNGIFNDFKLRINGVLEETVDQKWKNKYDFEAILEKIDY</sequence>
<evidence type="ECO:0000313" key="1">
    <source>
        <dbReference type="EMBL" id="MFC4390245.1"/>
    </source>
</evidence>
<dbReference type="Pfam" id="PF19652">
    <property type="entry name" value="DUF6155"/>
    <property type="match status" value="1"/>
</dbReference>
<reference evidence="2" key="1">
    <citation type="journal article" date="2019" name="Int. J. Syst. Evol. Microbiol.">
        <title>The Global Catalogue of Microorganisms (GCM) 10K type strain sequencing project: providing services to taxonomists for standard genome sequencing and annotation.</title>
        <authorList>
            <consortium name="The Broad Institute Genomics Platform"/>
            <consortium name="The Broad Institute Genome Sequencing Center for Infectious Disease"/>
            <person name="Wu L."/>
            <person name="Ma J."/>
        </authorList>
    </citation>
    <scope>NUCLEOTIDE SEQUENCE [LARGE SCALE GENOMIC DNA]</scope>
    <source>
        <strain evidence="2">CGMCC 1.15345</strain>
    </source>
</reference>
<dbReference type="InterPro" id="IPR046153">
    <property type="entry name" value="DUF6155"/>
</dbReference>